<dbReference type="Pfam" id="PF24043">
    <property type="entry name" value="DUF7352"/>
    <property type="match status" value="1"/>
</dbReference>
<name>A0A385DUI0_9CAUD</name>
<evidence type="ECO:0000259" key="1">
    <source>
        <dbReference type="Pfam" id="PF24043"/>
    </source>
</evidence>
<evidence type="ECO:0000313" key="3">
    <source>
        <dbReference type="Proteomes" id="UP000262887"/>
    </source>
</evidence>
<dbReference type="InterPro" id="IPR055776">
    <property type="entry name" value="DUF7352"/>
</dbReference>
<dbReference type="RefSeq" id="YP_009962543.1">
    <property type="nucleotide sequence ID" value="NC_051710.1"/>
</dbReference>
<reference evidence="2 3" key="1">
    <citation type="submission" date="2018-07" db="EMBL/GenBank/DDBJ databases">
        <authorList>
            <person name="Connors B.J."/>
            <person name="Cejas K."/>
            <person name="Brizan C."/>
            <person name="Clarke K."/>
            <person name="Robinson M."/>
            <person name="Garlena R.A."/>
            <person name="Russell D.A."/>
            <person name="Pope W.H."/>
            <person name="Jacobs-Sera D."/>
            <person name="Hatfull G.F."/>
        </authorList>
    </citation>
    <scope>NUCLEOTIDE SEQUENCE [LARGE SCALE GENOMIC DNA]</scope>
</reference>
<feature type="domain" description="DUF7352" evidence="1">
    <location>
        <begin position="2"/>
        <end position="95"/>
    </location>
</feature>
<accession>A0A385DUI0</accession>
<sequence length="97" mass="10883">MRILRHQVAITDYQEIEIPEGQLLSVAVSRTLPNTAIDLWSLDMENGYNELHAIWIVGTGNTFPAQLAKPVIGRREFIGTVVTPSGLVWHVFEGARR</sequence>
<proteinExistence type="predicted"/>
<dbReference type="GeneID" id="60334116"/>
<keyword evidence="3" id="KW-1185">Reference proteome</keyword>
<gene>
    <name evidence="2" type="primary">90</name>
    <name evidence="2" type="ORF">SEA_SPIKELEE_90</name>
</gene>
<organism evidence="2 3">
    <name type="scientific">Mycobacterium phage Spikelee</name>
    <dbReference type="NCBI Taxonomy" id="2301571"/>
    <lineage>
        <taxon>Viruses</taxon>
        <taxon>Duplodnaviria</taxon>
        <taxon>Heunggongvirae</taxon>
        <taxon>Uroviricota</taxon>
        <taxon>Caudoviricetes</taxon>
        <taxon>Gracegardnervirinae</taxon>
        <taxon>Cheoctovirus</taxon>
        <taxon>Cheoctovirus spikelee</taxon>
    </lineage>
</organism>
<evidence type="ECO:0000313" key="2">
    <source>
        <dbReference type="EMBL" id="AXQ62219.1"/>
    </source>
</evidence>
<dbReference type="Proteomes" id="UP000262887">
    <property type="component" value="Segment"/>
</dbReference>
<protein>
    <recommendedName>
        <fullName evidence="1">DUF7352 domain-containing protein</fullName>
    </recommendedName>
</protein>
<dbReference type="KEGG" id="vg:60334116"/>
<dbReference type="EMBL" id="MH669014">
    <property type="protein sequence ID" value="AXQ62219.1"/>
    <property type="molecule type" value="Genomic_DNA"/>
</dbReference>